<reference evidence="2" key="1">
    <citation type="submission" date="2017-02" db="EMBL/GenBank/DDBJ databases">
        <authorList>
            <person name="Tafer H."/>
            <person name="Lopandic K."/>
        </authorList>
    </citation>
    <scope>NUCLEOTIDE SEQUENCE [LARGE SCALE GENOMIC DNA]</scope>
    <source>
        <strain evidence="2">CBS 366.77</strain>
    </source>
</reference>
<dbReference type="EMBL" id="MVGC01000453">
    <property type="protein sequence ID" value="RJE19076.1"/>
    <property type="molecule type" value="Genomic_DNA"/>
</dbReference>
<name>A0A3A2Z849_9EURO</name>
<dbReference type="Proteomes" id="UP000266188">
    <property type="component" value="Unassembled WGS sequence"/>
</dbReference>
<accession>A0A3A2Z849</accession>
<evidence type="ECO:0000313" key="2">
    <source>
        <dbReference type="Proteomes" id="UP000266188"/>
    </source>
</evidence>
<keyword evidence="2" id="KW-1185">Reference proteome</keyword>
<gene>
    <name evidence="1" type="ORF">PHISCL_08584</name>
</gene>
<proteinExistence type="predicted"/>
<evidence type="ECO:0000313" key="1">
    <source>
        <dbReference type="EMBL" id="RJE19076.1"/>
    </source>
</evidence>
<organism evidence="1 2">
    <name type="scientific">Aspergillus sclerotialis</name>
    <dbReference type="NCBI Taxonomy" id="2070753"/>
    <lineage>
        <taxon>Eukaryota</taxon>
        <taxon>Fungi</taxon>
        <taxon>Dikarya</taxon>
        <taxon>Ascomycota</taxon>
        <taxon>Pezizomycotina</taxon>
        <taxon>Eurotiomycetes</taxon>
        <taxon>Eurotiomycetidae</taxon>
        <taxon>Eurotiales</taxon>
        <taxon>Aspergillaceae</taxon>
        <taxon>Aspergillus</taxon>
        <taxon>Aspergillus subgen. Polypaecilum</taxon>
    </lineage>
</organism>
<dbReference type="AlphaFoldDB" id="A0A3A2Z849"/>
<dbReference type="Gene3D" id="3.80.10.10">
    <property type="entry name" value="Ribonuclease Inhibitor"/>
    <property type="match status" value="1"/>
</dbReference>
<sequence length="526" mass="59617">MNEYERASSDVGRYILRMTQALQSIARNSPNDVDAQMRSSAGVKFCKAVKEFAIPDVDRVIADNSQKCSYNGNLAPQKSQGSITLPIELWGHIINFVEDFSYSLRQTTLIALAASCKIFQALAEPYLYTHPRDLDSVARQWHFRFALAVQPRRSSFVKSLQFLWLPGATNAKLLVDIARACPQIQHLLIQRGRGHHERDYVTTEDATNLEALLGACPHLTSFEHTTFVDWAEAEGTEDVLNGEVRTKSFESLLHRQSFATAAERLVELTLHHQSTWVADALIPHLSAKLRSLVTGQDVLLDDDCLSTLCLRCPFLQELEVRSKIFLADVVKACEVWAHSLRSMRLGGLMNENEEDVSFPLNFPTMKSLEDIRLSCYVSIEALDPFLRSQPRQKLKSLHVWDLEDPSESEHIETTQAHLDSVFCDFIGSHSSSLQYLDLDSIKIGKSILHQCKDARHLTFLRALPRSEVEPSDVDALLESCPDLVIWPNELPIVSLRQVEWQKRFDSWQLRLQEEIDKSKSSASLGF</sequence>
<protein>
    <recommendedName>
        <fullName evidence="3">F-box domain-containing protein</fullName>
    </recommendedName>
</protein>
<comment type="caution">
    <text evidence="1">The sequence shown here is derived from an EMBL/GenBank/DDBJ whole genome shotgun (WGS) entry which is preliminary data.</text>
</comment>
<evidence type="ECO:0008006" key="3">
    <source>
        <dbReference type="Google" id="ProtNLM"/>
    </source>
</evidence>
<dbReference type="SUPFAM" id="SSF52047">
    <property type="entry name" value="RNI-like"/>
    <property type="match status" value="1"/>
</dbReference>
<dbReference type="OrthoDB" id="5089581at2759"/>
<dbReference type="InterPro" id="IPR032675">
    <property type="entry name" value="LRR_dom_sf"/>
</dbReference>